<name>A0ABW3P4L1_9SPHN</name>
<protein>
    <submittedName>
        <fullName evidence="1">Uncharacterized protein</fullName>
    </submittedName>
</protein>
<keyword evidence="2" id="KW-1185">Reference proteome</keyword>
<organism evidence="1 2">
    <name type="scientific">Sphingobium olei</name>
    <dbReference type="NCBI Taxonomy" id="420955"/>
    <lineage>
        <taxon>Bacteria</taxon>
        <taxon>Pseudomonadati</taxon>
        <taxon>Pseudomonadota</taxon>
        <taxon>Alphaproteobacteria</taxon>
        <taxon>Sphingomonadales</taxon>
        <taxon>Sphingomonadaceae</taxon>
        <taxon>Sphingobium</taxon>
    </lineage>
</organism>
<evidence type="ECO:0000313" key="2">
    <source>
        <dbReference type="Proteomes" id="UP001597203"/>
    </source>
</evidence>
<reference evidence="2" key="1">
    <citation type="journal article" date="2019" name="Int. J. Syst. Evol. Microbiol.">
        <title>The Global Catalogue of Microorganisms (GCM) 10K type strain sequencing project: providing services to taxonomists for standard genome sequencing and annotation.</title>
        <authorList>
            <consortium name="The Broad Institute Genomics Platform"/>
            <consortium name="The Broad Institute Genome Sequencing Center for Infectious Disease"/>
            <person name="Wu L."/>
            <person name="Ma J."/>
        </authorList>
    </citation>
    <scope>NUCLEOTIDE SEQUENCE [LARGE SCALE GENOMIC DNA]</scope>
    <source>
        <strain evidence="2">CCUG 54329</strain>
    </source>
</reference>
<gene>
    <name evidence="1" type="ORF">ACFQ24_09460</name>
</gene>
<sequence length="111" mass="12242">MRSGNFLAASIHRRKAGYDAVREAKNLSAWQVVGYLEAFIDGTDGDWDWDNFTTIPIADPRLDNIRDRVAALDVPLSNRDIPALTALLAEAKKIAAEDHVKSSSYPSSSRP</sequence>
<comment type="caution">
    <text evidence="1">The sequence shown here is derived from an EMBL/GenBank/DDBJ whole genome shotgun (WGS) entry which is preliminary data.</text>
</comment>
<evidence type="ECO:0000313" key="1">
    <source>
        <dbReference type="EMBL" id="MFD1105097.1"/>
    </source>
</evidence>
<proteinExistence type="predicted"/>
<dbReference type="Proteomes" id="UP001597203">
    <property type="component" value="Unassembled WGS sequence"/>
</dbReference>
<dbReference type="EMBL" id="JBHTLS010000119">
    <property type="protein sequence ID" value="MFD1105097.1"/>
    <property type="molecule type" value="Genomic_DNA"/>
</dbReference>
<dbReference type="RefSeq" id="WP_380910637.1">
    <property type="nucleotide sequence ID" value="NZ_JBHTLS010000119.1"/>
</dbReference>
<accession>A0ABW3P4L1</accession>